<evidence type="ECO:0000259" key="4">
    <source>
        <dbReference type="Pfam" id="PF03486"/>
    </source>
</evidence>
<dbReference type="Gene3D" id="2.40.30.10">
    <property type="entry name" value="Translation factors"/>
    <property type="match status" value="1"/>
</dbReference>
<evidence type="ECO:0000256" key="3">
    <source>
        <dbReference type="ARBA" id="ARBA00022827"/>
    </source>
</evidence>
<accession>A0A1A9LE60</accession>
<evidence type="ECO:0000313" key="6">
    <source>
        <dbReference type="EMBL" id="OAD91669.1"/>
    </source>
</evidence>
<sequence length="405" mass="44976">MKQADVIIIGGGAAGFFTAINAAEKNPKLKIIILERGKEVLTKVKVSGGGRCNVTHAEFLPKELTQNYPRGEKELLGPFHTFMTGDTIEWFEKRGVELKIEEDGRMFPVSDSSQTIINCFLFEAKKFGIDILLNQSVKKIQKEADHFIINTTTDTYSAEKIVVATGSNPKIWQLLEGLGHTIIPAVPSLFTFNIKDSRIIDLPGLSTDASVKVLDEKGKTVLESSGPLLITHWGMSGPAILKLSAWGARVLEPLNYHFKIEVNWLNTLSEEEVLDALKELKLLQGKQTIYKYAQFDLPKRLWQSIIKSSGIDERLTWADATRENLQNIANQLTGGIFEVAGKSTFKEEFVTAGGVDLKEVNFKTFESRICKNVYFAGEVLNIDAITGGFNFQNAWTGGFIVAQNL</sequence>
<evidence type="ECO:0000256" key="2">
    <source>
        <dbReference type="ARBA" id="ARBA00022630"/>
    </source>
</evidence>
<dbReference type="EMBL" id="LXIE01000011">
    <property type="protein sequence ID" value="OAD91669.1"/>
    <property type="molecule type" value="Genomic_DNA"/>
</dbReference>
<comment type="cofactor">
    <cofactor evidence="1">
        <name>FAD</name>
        <dbReference type="ChEBI" id="CHEBI:57692"/>
    </cofactor>
</comment>
<dbReference type="RefSeq" id="WP_068761517.1">
    <property type="nucleotide sequence ID" value="NZ_LXIE01000011.1"/>
</dbReference>
<dbReference type="InterPro" id="IPR004792">
    <property type="entry name" value="BaiN-like"/>
</dbReference>
<feature type="domain" description="RsdA/BaiN/AoA(So)-like insert" evidence="5">
    <location>
        <begin position="186"/>
        <end position="350"/>
    </location>
</feature>
<keyword evidence="2" id="KW-0285">Flavoprotein</keyword>
<dbReference type="InterPro" id="IPR036188">
    <property type="entry name" value="FAD/NAD-bd_sf"/>
</dbReference>
<evidence type="ECO:0000256" key="1">
    <source>
        <dbReference type="ARBA" id="ARBA00001974"/>
    </source>
</evidence>
<dbReference type="SUPFAM" id="SSF160996">
    <property type="entry name" value="HI0933 insert domain-like"/>
    <property type="match status" value="1"/>
</dbReference>
<dbReference type="OrthoDB" id="9773233at2"/>
<proteinExistence type="predicted"/>
<dbReference type="PRINTS" id="PR00411">
    <property type="entry name" value="PNDRDTASEI"/>
</dbReference>
<evidence type="ECO:0000313" key="7">
    <source>
        <dbReference type="Proteomes" id="UP000077552"/>
    </source>
</evidence>
<feature type="domain" description="RsdA/BaiN/AoA(So)-like Rossmann fold-like" evidence="4">
    <location>
        <begin position="5"/>
        <end position="403"/>
    </location>
</feature>
<dbReference type="STRING" id="1385699.A7A78_11575"/>
<dbReference type="Pfam" id="PF22780">
    <property type="entry name" value="HI0933_like_1st"/>
    <property type="match status" value="1"/>
</dbReference>
<dbReference type="PANTHER" id="PTHR42887">
    <property type="entry name" value="OS12G0638800 PROTEIN"/>
    <property type="match status" value="1"/>
</dbReference>
<dbReference type="Gene3D" id="1.10.8.260">
    <property type="entry name" value="HI0933 insert domain-like"/>
    <property type="match status" value="1"/>
</dbReference>
<dbReference type="Proteomes" id="UP000077552">
    <property type="component" value="Unassembled WGS sequence"/>
</dbReference>
<evidence type="ECO:0000259" key="5">
    <source>
        <dbReference type="Pfam" id="PF22780"/>
    </source>
</evidence>
<dbReference type="Pfam" id="PF03486">
    <property type="entry name" value="HI0933_like"/>
    <property type="match status" value="1"/>
</dbReference>
<keyword evidence="7" id="KW-1185">Reference proteome</keyword>
<dbReference type="PANTHER" id="PTHR42887:SF2">
    <property type="entry name" value="OS12G0638800 PROTEIN"/>
    <property type="match status" value="1"/>
</dbReference>
<dbReference type="PRINTS" id="PR00368">
    <property type="entry name" value="FADPNR"/>
</dbReference>
<dbReference type="SUPFAM" id="SSF51905">
    <property type="entry name" value="FAD/NAD(P)-binding domain"/>
    <property type="match status" value="1"/>
</dbReference>
<dbReference type="InterPro" id="IPR055178">
    <property type="entry name" value="RsdA/BaiN/AoA(So)-like_dom"/>
</dbReference>
<comment type="caution">
    <text evidence="6">The sequence shown here is derived from an EMBL/GenBank/DDBJ whole genome shotgun (WGS) entry which is preliminary data.</text>
</comment>
<reference evidence="6 7" key="1">
    <citation type="submission" date="2016-05" db="EMBL/GenBank/DDBJ databases">
        <title>Genome sequencing of Vitellibacter soesokkakensis RSSK-12.</title>
        <authorList>
            <person name="Thevarajoo S."/>
            <person name="Selvaratnam C."/>
            <person name="Goh K.M."/>
            <person name="Chan K.-G."/>
            <person name="Chong C.S."/>
        </authorList>
    </citation>
    <scope>NUCLEOTIDE SEQUENCE [LARGE SCALE GENOMIC DNA]</scope>
    <source>
        <strain evidence="6 7">RSSK-12</strain>
    </source>
</reference>
<dbReference type="AlphaFoldDB" id="A0A1A9LE60"/>
<gene>
    <name evidence="6" type="ORF">A7A78_11575</name>
</gene>
<protein>
    <submittedName>
        <fullName evidence="6">Flavoprotein</fullName>
    </submittedName>
</protein>
<keyword evidence="3" id="KW-0274">FAD</keyword>
<dbReference type="InterPro" id="IPR057661">
    <property type="entry name" value="RsdA/BaiN/AoA(So)_Rossmann"/>
</dbReference>
<dbReference type="NCBIfam" id="TIGR00275">
    <property type="entry name" value="aminoacetone oxidase family FAD-binding enzyme"/>
    <property type="match status" value="1"/>
</dbReference>
<dbReference type="Gene3D" id="3.50.50.60">
    <property type="entry name" value="FAD/NAD(P)-binding domain"/>
    <property type="match status" value="1"/>
</dbReference>
<dbReference type="InterPro" id="IPR023166">
    <property type="entry name" value="BaiN-like_dom_sf"/>
</dbReference>
<organism evidence="6 7">
    <name type="scientific">Aequorivita soesokkakensis</name>
    <dbReference type="NCBI Taxonomy" id="1385699"/>
    <lineage>
        <taxon>Bacteria</taxon>
        <taxon>Pseudomonadati</taxon>
        <taxon>Bacteroidota</taxon>
        <taxon>Flavobacteriia</taxon>
        <taxon>Flavobacteriales</taxon>
        <taxon>Flavobacteriaceae</taxon>
        <taxon>Aequorivita</taxon>
    </lineage>
</organism>
<name>A0A1A9LE60_9FLAO</name>